<keyword evidence="3" id="KW-0805">Transcription regulation</keyword>
<sequence>MASRRPSASDEELRELISRLQSVLPETRRRSRKGGSATSLLKETCEYIKSLHRDVDELSDRLSELVATMDVNGAQAEILRIFFRS</sequence>
<accession>A0A4S8IYK5</accession>
<organism evidence="6 7">
    <name type="scientific">Musa balbisiana</name>
    <name type="common">Banana</name>
    <dbReference type="NCBI Taxonomy" id="52838"/>
    <lineage>
        <taxon>Eukaryota</taxon>
        <taxon>Viridiplantae</taxon>
        <taxon>Streptophyta</taxon>
        <taxon>Embryophyta</taxon>
        <taxon>Tracheophyta</taxon>
        <taxon>Spermatophyta</taxon>
        <taxon>Magnoliopsida</taxon>
        <taxon>Liliopsida</taxon>
        <taxon>Zingiberales</taxon>
        <taxon>Musaceae</taxon>
        <taxon>Musa</taxon>
    </lineage>
</organism>
<dbReference type="EMBL" id="PYDT01000008">
    <property type="protein sequence ID" value="THU54011.1"/>
    <property type="molecule type" value="Genomic_DNA"/>
</dbReference>
<dbReference type="InterPro" id="IPR036638">
    <property type="entry name" value="HLH_DNA-bd_sf"/>
</dbReference>
<keyword evidence="4" id="KW-0804">Transcription</keyword>
<evidence type="ECO:0000256" key="1">
    <source>
        <dbReference type="ARBA" id="ARBA00005510"/>
    </source>
</evidence>
<dbReference type="InterPro" id="IPR011598">
    <property type="entry name" value="bHLH_dom"/>
</dbReference>
<dbReference type="PANTHER" id="PTHR46446:SF28">
    <property type="entry name" value="TRANSCRIPTION FACTOR PRE5"/>
    <property type="match status" value="1"/>
</dbReference>
<evidence type="ECO:0000256" key="3">
    <source>
        <dbReference type="ARBA" id="ARBA00023015"/>
    </source>
</evidence>
<reference evidence="6 7" key="1">
    <citation type="journal article" date="2019" name="Nat. Plants">
        <title>Genome sequencing of Musa balbisiana reveals subgenome evolution and function divergence in polyploid bananas.</title>
        <authorList>
            <person name="Yao X."/>
        </authorList>
    </citation>
    <scope>NUCLEOTIDE SEQUENCE [LARGE SCALE GENOMIC DNA]</scope>
    <source>
        <strain evidence="7">cv. DH-PKW</strain>
        <tissue evidence="6">Leaves</tissue>
    </source>
</reference>
<feature type="domain" description="BHLH" evidence="5">
    <location>
        <begin position="1"/>
        <end position="51"/>
    </location>
</feature>
<dbReference type="Gene3D" id="4.10.280.10">
    <property type="entry name" value="Helix-loop-helix DNA-binding domain"/>
    <property type="match status" value="1"/>
</dbReference>
<dbReference type="GO" id="GO:0006355">
    <property type="term" value="P:regulation of DNA-templated transcription"/>
    <property type="evidence" value="ECO:0007669"/>
    <property type="project" value="InterPro"/>
</dbReference>
<proteinExistence type="inferred from homology"/>
<evidence type="ECO:0000256" key="4">
    <source>
        <dbReference type="ARBA" id="ARBA00023163"/>
    </source>
</evidence>
<protein>
    <recommendedName>
        <fullName evidence="5">BHLH domain-containing protein</fullName>
    </recommendedName>
</protein>
<dbReference type="Pfam" id="PF23174">
    <property type="entry name" value="bHLH_ILI"/>
    <property type="match status" value="1"/>
</dbReference>
<evidence type="ECO:0000313" key="6">
    <source>
        <dbReference type="EMBL" id="THU54011.1"/>
    </source>
</evidence>
<comment type="similarity">
    <text evidence="1">Belongs to the bHLH protein family.</text>
</comment>
<name>A0A4S8IYK5_MUSBA</name>
<evidence type="ECO:0000256" key="2">
    <source>
        <dbReference type="ARBA" id="ARBA00022604"/>
    </source>
</evidence>
<dbReference type="PANTHER" id="PTHR46446">
    <property type="entry name" value="TRANSCRIPTION FACTOR PRE"/>
    <property type="match status" value="1"/>
</dbReference>
<dbReference type="AlphaFoldDB" id="A0A4S8IYK5"/>
<gene>
    <name evidence="6" type="ORF">C4D60_Mb10t20470</name>
</gene>
<evidence type="ECO:0000259" key="5">
    <source>
        <dbReference type="PROSITE" id="PS50888"/>
    </source>
</evidence>
<dbReference type="InterPro" id="IPR044293">
    <property type="entry name" value="PRE"/>
</dbReference>
<dbReference type="GO" id="GO:0040008">
    <property type="term" value="P:regulation of growth"/>
    <property type="evidence" value="ECO:0007669"/>
    <property type="project" value="InterPro"/>
</dbReference>
<keyword evidence="2" id="KW-0341">Growth regulation</keyword>
<keyword evidence="7" id="KW-1185">Reference proteome</keyword>
<dbReference type="SUPFAM" id="SSF47459">
    <property type="entry name" value="HLH, helix-loop-helix DNA-binding domain"/>
    <property type="match status" value="1"/>
</dbReference>
<dbReference type="PROSITE" id="PS50888">
    <property type="entry name" value="BHLH"/>
    <property type="match status" value="1"/>
</dbReference>
<dbReference type="GO" id="GO:0046983">
    <property type="term" value="F:protein dimerization activity"/>
    <property type="evidence" value="ECO:0007669"/>
    <property type="project" value="InterPro"/>
</dbReference>
<evidence type="ECO:0000313" key="7">
    <source>
        <dbReference type="Proteomes" id="UP000317650"/>
    </source>
</evidence>
<dbReference type="Proteomes" id="UP000317650">
    <property type="component" value="Chromosome 10"/>
</dbReference>
<comment type="caution">
    <text evidence="6">The sequence shown here is derived from an EMBL/GenBank/DDBJ whole genome shotgun (WGS) entry which is preliminary data.</text>
</comment>